<name>B0TKT4_SHEHH</name>
<evidence type="ECO:0000256" key="1">
    <source>
        <dbReference type="SAM" id="SignalP"/>
    </source>
</evidence>
<evidence type="ECO:0000313" key="2">
    <source>
        <dbReference type="EMBL" id="ABZ75886.1"/>
    </source>
</evidence>
<evidence type="ECO:0000313" key="3">
    <source>
        <dbReference type="Proteomes" id="UP000001317"/>
    </source>
</evidence>
<accession>B0TKT4</accession>
<dbReference type="HOGENOM" id="CLU_1633944_0_0_6"/>
<keyword evidence="1" id="KW-0732">Signal</keyword>
<sequence>MDYKMKKILIGSFLVLFSSQAYATEKFDGVITKHAEEWGVNQCIQEIQKMDSFLNGKGGASGAWSSAPKNSPSDRIFSSLNIRKYNDGTWGYATLSIAPGVDGNCDSTLMQMVTFPGKSCNEVRETIYKDYKYNSELAGKSVYESGTTKAVLEELGGNCISIRYETLYPSPK</sequence>
<dbReference type="AlphaFoldDB" id="B0TKT4"/>
<dbReference type="EMBL" id="CP000931">
    <property type="protein sequence ID" value="ABZ75886.1"/>
    <property type="molecule type" value="Genomic_DNA"/>
</dbReference>
<reference evidence="2" key="1">
    <citation type="submission" date="2008-01" db="EMBL/GenBank/DDBJ databases">
        <title>Complete sequence of Shewanella halifaxensis HAW-EB4.</title>
        <authorList>
            <consortium name="US DOE Joint Genome Institute"/>
            <person name="Copeland A."/>
            <person name="Lucas S."/>
            <person name="Lapidus A."/>
            <person name="Glavina del Rio T."/>
            <person name="Dalin E."/>
            <person name="Tice H."/>
            <person name="Bruce D."/>
            <person name="Goodwin L."/>
            <person name="Pitluck S."/>
            <person name="Sims D."/>
            <person name="Brettin T."/>
            <person name="Detter J.C."/>
            <person name="Han C."/>
            <person name="Kuske C.R."/>
            <person name="Schmutz J."/>
            <person name="Larimer F."/>
            <person name="Land M."/>
            <person name="Hauser L."/>
            <person name="Kyrpides N."/>
            <person name="Kim E."/>
            <person name="Zhao J.-S."/>
            <person name="Richardson P."/>
        </authorList>
    </citation>
    <scope>NUCLEOTIDE SEQUENCE [LARGE SCALE GENOMIC DNA]</scope>
    <source>
        <strain evidence="2">HAW-EB4</strain>
    </source>
</reference>
<proteinExistence type="predicted"/>
<gene>
    <name evidence="2" type="ordered locus">Shal_1318</name>
</gene>
<organism evidence="2 3">
    <name type="scientific">Shewanella halifaxensis (strain HAW-EB4)</name>
    <dbReference type="NCBI Taxonomy" id="458817"/>
    <lineage>
        <taxon>Bacteria</taxon>
        <taxon>Pseudomonadati</taxon>
        <taxon>Pseudomonadota</taxon>
        <taxon>Gammaproteobacteria</taxon>
        <taxon>Alteromonadales</taxon>
        <taxon>Shewanellaceae</taxon>
        <taxon>Shewanella</taxon>
    </lineage>
</organism>
<dbReference type="KEGG" id="shl:Shal_1318"/>
<keyword evidence="3" id="KW-1185">Reference proteome</keyword>
<feature type="signal peptide" evidence="1">
    <location>
        <begin position="1"/>
        <end position="23"/>
    </location>
</feature>
<dbReference type="Proteomes" id="UP000001317">
    <property type="component" value="Chromosome"/>
</dbReference>
<protein>
    <submittedName>
        <fullName evidence="2">Uncharacterized protein</fullName>
    </submittedName>
</protein>
<feature type="chain" id="PRO_5002755764" evidence="1">
    <location>
        <begin position="24"/>
        <end position="172"/>
    </location>
</feature>